<dbReference type="AlphaFoldDB" id="A0A3E0VX89"/>
<dbReference type="OrthoDB" id="5125833at2"/>
<feature type="signal peptide" evidence="1">
    <location>
        <begin position="1"/>
        <end position="27"/>
    </location>
</feature>
<dbReference type="Proteomes" id="UP000256709">
    <property type="component" value="Unassembled WGS sequence"/>
</dbReference>
<dbReference type="EMBL" id="NBXA01000014">
    <property type="protein sequence ID" value="RFA14330.1"/>
    <property type="molecule type" value="Genomic_DNA"/>
</dbReference>
<dbReference type="RefSeq" id="WP_116282529.1">
    <property type="nucleotide sequence ID" value="NZ_NBXA01000014.1"/>
</dbReference>
<comment type="caution">
    <text evidence="2">The sequence shown here is derived from an EMBL/GenBank/DDBJ whole genome shotgun (WGS) entry which is preliminary data.</text>
</comment>
<feature type="chain" id="PRO_5017647451" description="Ig-like domain-containing protein" evidence="1">
    <location>
        <begin position="28"/>
        <end position="160"/>
    </location>
</feature>
<evidence type="ECO:0000256" key="1">
    <source>
        <dbReference type="SAM" id="SignalP"/>
    </source>
</evidence>
<accession>A0A3E0VX89</accession>
<evidence type="ECO:0000313" key="2">
    <source>
        <dbReference type="EMBL" id="RFA14330.1"/>
    </source>
</evidence>
<organism evidence="2 3">
    <name type="scientific">Subtercola boreus</name>
    <dbReference type="NCBI Taxonomy" id="120213"/>
    <lineage>
        <taxon>Bacteria</taxon>
        <taxon>Bacillati</taxon>
        <taxon>Actinomycetota</taxon>
        <taxon>Actinomycetes</taxon>
        <taxon>Micrococcales</taxon>
        <taxon>Microbacteriaceae</taxon>
        <taxon>Subtercola</taxon>
    </lineage>
</organism>
<protein>
    <recommendedName>
        <fullName evidence="4">Ig-like domain-containing protein</fullName>
    </recommendedName>
</protein>
<gene>
    <name evidence="2" type="ORF">B7R21_07055</name>
</gene>
<sequence>MRLLVSTSVALAVVVIMLGGGGGAAQAGPPAPSVTGAAVATFVVPTAAQNGGAAYVPVQGVIEGAGSSYRLPDYVVSIVCGGTNLYPPGLTTFGTGTITFSALVPISETGNTCVVAATSAIPWQQVAFEPSQTWVASEFLPTARVDILGRIVTRSATGGL</sequence>
<name>A0A3E0VX89_9MICO</name>
<keyword evidence="1" id="KW-0732">Signal</keyword>
<proteinExistence type="predicted"/>
<reference evidence="2 3" key="1">
    <citation type="submission" date="2017-04" db="EMBL/GenBank/DDBJ databases">
        <title>Comparative genome analysis of Subtercola boreus.</title>
        <authorList>
            <person name="Cho Y.-J."/>
            <person name="Cho A."/>
            <person name="Kim O.-S."/>
            <person name="Lee J.-I."/>
        </authorList>
    </citation>
    <scope>NUCLEOTIDE SEQUENCE [LARGE SCALE GENOMIC DNA]</scope>
    <source>
        <strain evidence="2 3">P27444</strain>
    </source>
</reference>
<evidence type="ECO:0008006" key="4">
    <source>
        <dbReference type="Google" id="ProtNLM"/>
    </source>
</evidence>
<evidence type="ECO:0000313" key="3">
    <source>
        <dbReference type="Proteomes" id="UP000256709"/>
    </source>
</evidence>